<accession>A0A1R3X7E3</accession>
<keyword evidence="1" id="KW-0812">Transmembrane</keyword>
<dbReference type="GO" id="GO:0080120">
    <property type="term" value="P:CAAX-box protein maturation"/>
    <property type="evidence" value="ECO:0007669"/>
    <property type="project" value="UniProtKB-ARBA"/>
</dbReference>
<dbReference type="OrthoDB" id="7171777at2"/>
<dbReference type="InterPro" id="IPR003675">
    <property type="entry name" value="Rce1/LyrA-like_dom"/>
</dbReference>
<evidence type="ECO:0000256" key="1">
    <source>
        <dbReference type="SAM" id="Phobius"/>
    </source>
</evidence>
<gene>
    <name evidence="3" type="ORF">SAMN05421665_2234</name>
</gene>
<dbReference type="Proteomes" id="UP000186997">
    <property type="component" value="Unassembled WGS sequence"/>
</dbReference>
<dbReference type="Pfam" id="PF02517">
    <property type="entry name" value="Rce1-like"/>
    <property type="match status" value="1"/>
</dbReference>
<feature type="domain" description="CAAX prenyl protease 2/Lysostaphin resistance protein A-like" evidence="2">
    <location>
        <begin position="141"/>
        <end position="238"/>
    </location>
</feature>
<dbReference type="STRING" id="287098.SAMN05421665_2234"/>
<dbReference type="EMBL" id="FTPR01000001">
    <property type="protein sequence ID" value="SIT86140.1"/>
    <property type="molecule type" value="Genomic_DNA"/>
</dbReference>
<feature type="transmembrane region" description="Helical" evidence="1">
    <location>
        <begin position="177"/>
        <end position="195"/>
    </location>
</feature>
<dbReference type="GO" id="GO:0004175">
    <property type="term" value="F:endopeptidase activity"/>
    <property type="evidence" value="ECO:0007669"/>
    <property type="project" value="UniProtKB-ARBA"/>
</dbReference>
<feature type="transmembrane region" description="Helical" evidence="1">
    <location>
        <begin position="137"/>
        <end position="156"/>
    </location>
</feature>
<feature type="transmembrane region" description="Helical" evidence="1">
    <location>
        <begin position="65"/>
        <end position="86"/>
    </location>
</feature>
<evidence type="ECO:0000313" key="3">
    <source>
        <dbReference type="EMBL" id="SIT86140.1"/>
    </source>
</evidence>
<feature type="transmembrane region" description="Helical" evidence="1">
    <location>
        <begin position="278"/>
        <end position="300"/>
    </location>
</feature>
<feature type="transmembrane region" description="Helical" evidence="1">
    <location>
        <begin position="238"/>
        <end position="258"/>
    </location>
</feature>
<keyword evidence="1" id="KW-0472">Membrane</keyword>
<feature type="transmembrane region" description="Helical" evidence="1">
    <location>
        <begin position="21"/>
        <end position="45"/>
    </location>
</feature>
<feature type="transmembrane region" description="Helical" evidence="1">
    <location>
        <begin position="107"/>
        <end position="125"/>
    </location>
</feature>
<reference evidence="4" key="1">
    <citation type="submission" date="2017-01" db="EMBL/GenBank/DDBJ databases">
        <authorList>
            <person name="Varghese N."/>
            <person name="Submissions S."/>
        </authorList>
    </citation>
    <scope>NUCLEOTIDE SEQUENCE [LARGE SCALE GENOMIC DNA]</scope>
    <source>
        <strain evidence="4">DSM 29591</strain>
    </source>
</reference>
<feature type="transmembrane region" description="Helical" evidence="1">
    <location>
        <begin position="201"/>
        <end position="218"/>
    </location>
</feature>
<protein>
    <recommendedName>
        <fullName evidence="2">CAAX prenyl protease 2/Lysostaphin resistance protein A-like domain-containing protein</fullName>
    </recommendedName>
</protein>
<dbReference type="RefSeq" id="WP_076659618.1">
    <property type="nucleotide sequence ID" value="NZ_FTPR01000001.1"/>
</dbReference>
<evidence type="ECO:0000313" key="4">
    <source>
        <dbReference type="Proteomes" id="UP000186997"/>
    </source>
</evidence>
<dbReference type="AlphaFoldDB" id="A0A1R3X7E3"/>
<keyword evidence="4" id="KW-1185">Reference proteome</keyword>
<organism evidence="3 4">
    <name type="scientific">Yoonia rosea</name>
    <dbReference type="NCBI Taxonomy" id="287098"/>
    <lineage>
        <taxon>Bacteria</taxon>
        <taxon>Pseudomonadati</taxon>
        <taxon>Pseudomonadota</taxon>
        <taxon>Alphaproteobacteria</taxon>
        <taxon>Rhodobacterales</taxon>
        <taxon>Paracoccaceae</taxon>
        <taxon>Yoonia</taxon>
    </lineage>
</organism>
<name>A0A1R3X7E3_9RHOB</name>
<proteinExistence type="predicted"/>
<sequence>MRHPYEAHRSFIRPAWAARETWRILVMIVSFEIVFAVSPTIFSAFLPSDAAVNAFYEGTTAFGTLAQFASFGISAIGFLVLLRLLHGRRFWSLIGPAHAAKRDLIRVGRAVAIWLLVFEFLPPWINLADLAEVRDFGVWASLIPLALVAVLIQVGTEEMIFRGYLQQQCACISESPWVWMVLPSVMFGGLHFWNGNGAAEGTIWAIWATALGIACADLTARTGNLGAAIGLHMANNVFALLVVGVQGWPSSGLALFLYPYEDPALYAYGIEALLSPWIVFQLLTMLTTVLIMWLAARIALRR</sequence>
<evidence type="ECO:0000259" key="2">
    <source>
        <dbReference type="Pfam" id="PF02517"/>
    </source>
</evidence>
<keyword evidence="1" id="KW-1133">Transmembrane helix</keyword>